<dbReference type="Gene3D" id="1.20.930.10">
    <property type="entry name" value="Conserved domain common to transcription factors TFIIS, elongin A, CRSP70"/>
    <property type="match status" value="1"/>
</dbReference>
<evidence type="ECO:0000256" key="5">
    <source>
        <dbReference type="SAM" id="MobiDB-lite"/>
    </source>
</evidence>
<keyword evidence="2 3" id="KW-0539">Nucleus</keyword>
<feature type="compositionally biased region" description="Acidic residues" evidence="5">
    <location>
        <begin position="100"/>
        <end position="112"/>
    </location>
</feature>
<dbReference type="InterPro" id="IPR017923">
    <property type="entry name" value="TFIIS_N"/>
</dbReference>
<evidence type="ECO:0000259" key="6">
    <source>
        <dbReference type="PROSITE" id="PS51319"/>
    </source>
</evidence>
<feature type="region of interest" description="Disordered" evidence="5">
    <location>
        <begin position="206"/>
        <end position="298"/>
    </location>
</feature>
<evidence type="ECO:0000313" key="7">
    <source>
        <dbReference type="EMBL" id="KAJ8769550.1"/>
    </source>
</evidence>
<feature type="region of interest" description="Disordered" evidence="5">
    <location>
        <begin position="74"/>
        <end position="115"/>
    </location>
</feature>
<feature type="compositionally biased region" description="Basic and acidic residues" evidence="5">
    <location>
        <begin position="248"/>
        <end position="258"/>
    </location>
</feature>
<dbReference type="Proteomes" id="UP001159364">
    <property type="component" value="Linkage Group LG03"/>
</dbReference>
<evidence type="ECO:0000256" key="1">
    <source>
        <dbReference type="ARBA" id="ARBA00004123"/>
    </source>
</evidence>
<evidence type="ECO:0000256" key="4">
    <source>
        <dbReference type="SAM" id="Coils"/>
    </source>
</evidence>
<feature type="domain" description="TFIIS N-terminal" evidence="6">
    <location>
        <begin position="121"/>
        <end position="198"/>
    </location>
</feature>
<evidence type="ECO:0000313" key="8">
    <source>
        <dbReference type="Proteomes" id="UP001159364"/>
    </source>
</evidence>
<dbReference type="SUPFAM" id="SSF47676">
    <property type="entry name" value="Conserved domain common to transcription factors TFIIS, elongin A, CRSP70"/>
    <property type="match status" value="1"/>
</dbReference>
<dbReference type="InterPro" id="IPR003617">
    <property type="entry name" value="TFIIS/CRSP70_N_sub"/>
</dbReference>
<organism evidence="7 8">
    <name type="scientific">Erythroxylum novogranatense</name>
    <dbReference type="NCBI Taxonomy" id="1862640"/>
    <lineage>
        <taxon>Eukaryota</taxon>
        <taxon>Viridiplantae</taxon>
        <taxon>Streptophyta</taxon>
        <taxon>Embryophyta</taxon>
        <taxon>Tracheophyta</taxon>
        <taxon>Spermatophyta</taxon>
        <taxon>Magnoliopsida</taxon>
        <taxon>eudicotyledons</taxon>
        <taxon>Gunneridae</taxon>
        <taxon>Pentapetalae</taxon>
        <taxon>rosids</taxon>
        <taxon>fabids</taxon>
        <taxon>Malpighiales</taxon>
        <taxon>Erythroxylaceae</taxon>
        <taxon>Erythroxylum</taxon>
    </lineage>
</organism>
<protein>
    <recommendedName>
        <fullName evidence="6">TFIIS N-terminal domain-containing protein</fullName>
    </recommendedName>
</protein>
<reference evidence="7 8" key="1">
    <citation type="submission" date="2021-09" db="EMBL/GenBank/DDBJ databases">
        <title>Genomic insights and catalytic innovation underlie evolution of tropane alkaloids biosynthesis.</title>
        <authorList>
            <person name="Wang Y.-J."/>
            <person name="Tian T."/>
            <person name="Huang J.-P."/>
            <person name="Huang S.-X."/>
        </authorList>
    </citation>
    <scope>NUCLEOTIDE SEQUENCE [LARGE SCALE GENOMIC DNA]</scope>
    <source>
        <strain evidence="7">KIB-2018</strain>
        <tissue evidence="7">Leaf</tissue>
    </source>
</reference>
<feature type="region of interest" description="Disordered" evidence="5">
    <location>
        <begin position="332"/>
        <end position="362"/>
    </location>
</feature>
<gene>
    <name evidence="7" type="ORF">K2173_005153</name>
</gene>
<name>A0AAV8TTJ1_9ROSI</name>
<dbReference type="CDD" id="cd00183">
    <property type="entry name" value="TFIIS_I"/>
    <property type="match status" value="1"/>
</dbReference>
<comment type="caution">
    <text evidence="7">The sequence shown here is derived from an EMBL/GenBank/DDBJ whole genome shotgun (WGS) entry which is preliminary data.</text>
</comment>
<feature type="compositionally biased region" description="Polar residues" evidence="5">
    <location>
        <begin position="269"/>
        <end position="285"/>
    </location>
</feature>
<dbReference type="PROSITE" id="PS51319">
    <property type="entry name" value="TFIIS_N"/>
    <property type="match status" value="1"/>
</dbReference>
<dbReference type="EMBL" id="JAIWQS010000003">
    <property type="protein sequence ID" value="KAJ8769550.1"/>
    <property type="molecule type" value="Genomic_DNA"/>
</dbReference>
<feature type="compositionally biased region" description="Basic and acidic residues" evidence="5">
    <location>
        <begin position="287"/>
        <end position="298"/>
    </location>
</feature>
<dbReference type="InterPro" id="IPR035441">
    <property type="entry name" value="TFIIS/LEDGF_dom_sf"/>
</dbReference>
<evidence type="ECO:0000256" key="2">
    <source>
        <dbReference type="ARBA" id="ARBA00023242"/>
    </source>
</evidence>
<dbReference type="PANTHER" id="PTHR47210">
    <property type="entry name" value="MEDIATOR OF RNA POLYMERASE II TRANSCRIPTION SUBUNIT 26C-RELATED"/>
    <property type="match status" value="1"/>
</dbReference>
<evidence type="ECO:0000256" key="3">
    <source>
        <dbReference type="PROSITE-ProRule" id="PRU00649"/>
    </source>
</evidence>
<dbReference type="InterPro" id="IPR044790">
    <property type="entry name" value="MD26C-like"/>
</dbReference>
<feature type="compositionally biased region" description="Basic and acidic residues" evidence="5">
    <location>
        <begin position="74"/>
        <end position="88"/>
    </location>
</feature>
<accession>A0AAV8TTJ1</accession>
<feature type="compositionally biased region" description="Gly residues" evidence="5">
    <location>
        <begin position="346"/>
        <end position="362"/>
    </location>
</feature>
<dbReference type="PANTHER" id="PTHR47210:SF1">
    <property type="entry name" value="MEDIATOR OF RNA POLYMERASE II TRANSCRIPTION SUBUNIT 26C-RELATED"/>
    <property type="match status" value="1"/>
</dbReference>
<dbReference type="Pfam" id="PF08711">
    <property type="entry name" value="Med26"/>
    <property type="match status" value="1"/>
</dbReference>
<keyword evidence="4" id="KW-0175">Coiled coil</keyword>
<dbReference type="SMART" id="SM00509">
    <property type="entry name" value="TFS2N"/>
    <property type="match status" value="1"/>
</dbReference>
<keyword evidence="8" id="KW-1185">Reference proteome</keyword>
<feature type="coiled-coil region" evidence="4">
    <location>
        <begin position="299"/>
        <end position="326"/>
    </location>
</feature>
<sequence>MDLDDFRSILESSGVDVWTFIDTALVVASLDYGGELKQRRDSIVERLYATSLTKKCRNCDFGDVVEAAKINSNDREMKVNNHERKGTEAESPSTPHGDDSDRDDGDHDDDGLDPYAGLFDDNQKKIIDIKQLLDNPNLPEDSVVDLLQNLADMDITFHELKDTDIGRHVNRLRKYPSNDVRRLVKQLVRKWKEIVDEWVRLNPQGENASSGLMADGDSPLQKNPQNGHHQVPDFVYSPNPHNGSSGSDKNHSEPERKPKPVPRKGTLNRPFQQSVNASTPVPQSIQKQKEQQKESNFDSERLASAMKRLQQNYKQAENAKKQRTIQVMDIHELPKPKNTFFARNKGSGGGGGGGGGSQGRHW</sequence>
<comment type="subcellular location">
    <subcellularLocation>
        <location evidence="1 3">Nucleus</location>
    </subcellularLocation>
</comment>
<dbReference type="AlphaFoldDB" id="A0AAV8TTJ1"/>
<dbReference type="GO" id="GO:0005634">
    <property type="term" value="C:nucleus"/>
    <property type="evidence" value="ECO:0007669"/>
    <property type="project" value="UniProtKB-SubCell"/>
</dbReference>
<proteinExistence type="predicted"/>